<feature type="domain" description="Enoyl reductase (ER)" evidence="1">
    <location>
        <begin position="9"/>
        <end position="332"/>
    </location>
</feature>
<sequence>MKAIELTAPRLDAFRAATVPTPDPQRGEVLIRLRAASLNFVDVAVASGKYPGSSFPLIPVVDGAGEIVGIGEGVSRLALNDRVIAHAKPRWIGGRPRPCEMTEMRGVTLPGSLAEYVALPANAVVPMPANLSFETAATLPIAATTAWNAMRSADVGPGSVVVLLGTGGVSIFALQLAKASGGTVIITSSSDEKLARAKALGADHLINYRTTPDWDAKVLELTNGLGADLIVETGGSATFARSLNAAAPGGTVFVIGFVTGTEATADLLPIIIKALKVLGNNTGSVSDLRDAARAIAAARIEPVIDKVFTQDQAAEAYAHMAAGGRHFGKLAFALEW</sequence>
<dbReference type="SMART" id="SM00829">
    <property type="entry name" value="PKS_ER"/>
    <property type="match status" value="1"/>
</dbReference>
<dbReference type="InterPro" id="IPR013149">
    <property type="entry name" value="ADH-like_C"/>
</dbReference>
<dbReference type="InterPro" id="IPR011032">
    <property type="entry name" value="GroES-like_sf"/>
</dbReference>
<dbReference type="Pfam" id="PF00107">
    <property type="entry name" value="ADH_zinc_N"/>
    <property type="match status" value="1"/>
</dbReference>
<dbReference type="PANTHER" id="PTHR45033">
    <property type="match status" value="1"/>
</dbReference>
<dbReference type="InterPro" id="IPR020843">
    <property type="entry name" value="ER"/>
</dbReference>
<dbReference type="InterPro" id="IPR036291">
    <property type="entry name" value="NAD(P)-bd_dom_sf"/>
</dbReference>
<proteinExistence type="predicted"/>
<comment type="caution">
    <text evidence="2">The sequence shown here is derived from an EMBL/GenBank/DDBJ whole genome shotgun (WGS) entry which is preliminary data.</text>
</comment>
<dbReference type="InterPro" id="IPR052711">
    <property type="entry name" value="Zinc_ADH-like"/>
</dbReference>
<dbReference type="RefSeq" id="WP_008877062.1">
    <property type="nucleotide sequence ID" value="NZ_CAUM01000143.1"/>
</dbReference>
<organism evidence="2 3">
    <name type="scientific">Mesorhizobium metallidurans STM 2683</name>
    <dbReference type="NCBI Taxonomy" id="1297569"/>
    <lineage>
        <taxon>Bacteria</taxon>
        <taxon>Pseudomonadati</taxon>
        <taxon>Pseudomonadota</taxon>
        <taxon>Alphaproteobacteria</taxon>
        <taxon>Hyphomicrobiales</taxon>
        <taxon>Phyllobacteriaceae</taxon>
        <taxon>Mesorhizobium</taxon>
    </lineage>
</organism>
<dbReference type="Pfam" id="PF08240">
    <property type="entry name" value="ADH_N"/>
    <property type="match status" value="1"/>
</dbReference>
<accession>M5F8F4</accession>
<dbReference type="STRING" id="1297569.MESS2_730082"/>
<dbReference type="Gene3D" id="3.40.50.720">
    <property type="entry name" value="NAD(P)-binding Rossmann-like Domain"/>
    <property type="match status" value="1"/>
</dbReference>
<evidence type="ECO:0000313" key="3">
    <source>
        <dbReference type="Proteomes" id="UP000012062"/>
    </source>
</evidence>
<dbReference type="eggNOG" id="COG0604">
    <property type="taxonomic scope" value="Bacteria"/>
</dbReference>
<dbReference type="PANTHER" id="PTHR45033:SF2">
    <property type="entry name" value="ZINC-TYPE ALCOHOL DEHYDROGENASE-LIKE PROTEIN C1773.06C"/>
    <property type="match status" value="1"/>
</dbReference>
<name>M5F8F4_9HYPH</name>
<dbReference type="CDD" id="cd08276">
    <property type="entry name" value="MDR7"/>
    <property type="match status" value="1"/>
</dbReference>
<dbReference type="SUPFAM" id="SSF51735">
    <property type="entry name" value="NAD(P)-binding Rossmann-fold domains"/>
    <property type="match status" value="1"/>
</dbReference>
<dbReference type="Proteomes" id="UP000012062">
    <property type="component" value="Unassembled WGS sequence"/>
</dbReference>
<dbReference type="GO" id="GO:0016491">
    <property type="term" value="F:oxidoreductase activity"/>
    <property type="evidence" value="ECO:0007669"/>
    <property type="project" value="UniProtKB-KW"/>
</dbReference>
<dbReference type="Gene3D" id="3.90.180.10">
    <property type="entry name" value="Medium-chain alcohol dehydrogenases, catalytic domain"/>
    <property type="match status" value="1"/>
</dbReference>
<reference evidence="2 3" key="1">
    <citation type="submission" date="2013-02" db="EMBL/GenBank/DDBJ databases">
        <authorList>
            <person name="Genoscope - CEA"/>
        </authorList>
    </citation>
    <scope>NUCLEOTIDE SEQUENCE [LARGE SCALE GENOMIC DNA]</scope>
    <source>
        <strain evidence="2 3">STM 2683</strain>
    </source>
</reference>
<dbReference type="EMBL" id="CAUM01000143">
    <property type="protein sequence ID" value="CCV08186.1"/>
    <property type="molecule type" value="Genomic_DNA"/>
</dbReference>
<dbReference type="EC" id="1.-.-.-" evidence="2"/>
<dbReference type="AlphaFoldDB" id="M5F8F4"/>
<gene>
    <name evidence="2" type="ORF">MESS2_730082</name>
</gene>
<evidence type="ECO:0000313" key="2">
    <source>
        <dbReference type="EMBL" id="CCV08186.1"/>
    </source>
</evidence>
<keyword evidence="2" id="KW-0560">Oxidoreductase</keyword>
<dbReference type="SUPFAM" id="SSF50129">
    <property type="entry name" value="GroES-like"/>
    <property type="match status" value="1"/>
</dbReference>
<dbReference type="InterPro" id="IPR013154">
    <property type="entry name" value="ADH-like_N"/>
</dbReference>
<evidence type="ECO:0000259" key="1">
    <source>
        <dbReference type="SMART" id="SM00829"/>
    </source>
</evidence>
<dbReference type="OrthoDB" id="9790818at2"/>
<protein>
    <submittedName>
        <fullName evidence="2">Zinc-type alcohol dehydrogenase-like protein C1773.06c</fullName>
        <ecNumber evidence="2">1.-.-.-</ecNumber>
    </submittedName>
</protein>
<keyword evidence="3" id="KW-1185">Reference proteome</keyword>